<evidence type="ECO:0000256" key="6">
    <source>
        <dbReference type="SAM" id="MobiDB-lite"/>
    </source>
</evidence>
<protein>
    <submittedName>
        <fullName evidence="9">Polar flagellar assembly protein FliO</fullName>
    </submittedName>
</protein>
<feature type="transmembrane region" description="Helical" evidence="7">
    <location>
        <begin position="71"/>
        <end position="92"/>
    </location>
</feature>
<keyword evidence="9" id="KW-0282">Flagellum</keyword>
<dbReference type="OrthoDB" id="9342590at2"/>
<dbReference type="GO" id="GO:0016020">
    <property type="term" value="C:membrane"/>
    <property type="evidence" value="ECO:0007669"/>
    <property type="project" value="InterPro"/>
</dbReference>
<evidence type="ECO:0000256" key="3">
    <source>
        <dbReference type="ARBA" id="ARBA00022692"/>
    </source>
</evidence>
<evidence type="ECO:0000256" key="7">
    <source>
        <dbReference type="SAM" id="Phobius"/>
    </source>
</evidence>
<feature type="chain" id="PRO_5007573349" evidence="8">
    <location>
        <begin position="18"/>
        <end position="216"/>
    </location>
</feature>
<dbReference type="Pfam" id="PF04347">
    <property type="entry name" value="FliO"/>
    <property type="match status" value="1"/>
</dbReference>
<keyword evidence="2" id="KW-1003">Cell membrane</keyword>
<feature type="signal peptide" evidence="8">
    <location>
        <begin position="1"/>
        <end position="17"/>
    </location>
</feature>
<evidence type="ECO:0000313" key="9">
    <source>
        <dbReference type="EMBL" id="KYG67571.1"/>
    </source>
</evidence>
<name>A0A150WT59_BDEBC</name>
<dbReference type="InterPro" id="IPR022781">
    <property type="entry name" value="Flagellar_biosynth_FliO"/>
</dbReference>
<comment type="subcellular location">
    <subcellularLocation>
        <location evidence="1">Cell membrane</location>
    </subcellularLocation>
</comment>
<dbReference type="AlphaFoldDB" id="A0A150WT59"/>
<organism evidence="9 10">
    <name type="scientific">Bdellovibrio bacteriovorus</name>
    <dbReference type="NCBI Taxonomy" id="959"/>
    <lineage>
        <taxon>Bacteria</taxon>
        <taxon>Pseudomonadati</taxon>
        <taxon>Bdellovibrionota</taxon>
        <taxon>Bdellovibrionia</taxon>
        <taxon>Bdellovibrionales</taxon>
        <taxon>Pseudobdellovibrionaceae</taxon>
        <taxon>Bdellovibrio</taxon>
    </lineage>
</organism>
<keyword evidence="5 7" id="KW-0472">Membrane</keyword>
<proteinExistence type="predicted"/>
<gene>
    <name evidence="9" type="ORF">AZI85_17330</name>
</gene>
<dbReference type="EMBL" id="LUKF01000009">
    <property type="protein sequence ID" value="KYG67571.1"/>
    <property type="molecule type" value="Genomic_DNA"/>
</dbReference>
<dbReference type="Proteomes" id="UP000075391">
    <property type="component" value="Unassembled WGS sequence"/>
</dbReference>
<comment type="caution">
    <text evidence="9">The sequence shown here is derived from an EMBL/GenBank/DDBJ whole genome shotgun (WGS) entry which is preliminary data.</text>
</comment>
<dbReference type="RefSeq" id="WP_063243351.1">
    <property type="nucleotide sequence ID" value="NZ_LUKF01000009.1"/>
</dbReference>
<reference evidence="9 10" key="1">
    <citation type="submission" date="2016-03" db="EMBL/GenBank/DDBJ databases">
        <authorList>
            <person name="Ploux O."/>
        </authorList>
    </citation>
    <scope>NUCLEOTIDE SEQUENCE [LARGE SCALE GENOMIC DNA]</scope>
    <source>
        <strain evidence="9 10">BER2</strain>
    </source>
</reference>
<evidence type="ECO:0000256" key="4">
    <source>
        <dbReference type="ARBA" id="ARBA00022989"/>
    </source>
</evidence>
<sequence length="216" mass="23352">MRLLLSLLFVFSVSAQAADSAATSSEQTEISATAETGAVAHEDGKIDNRKESEIPLNLDKNKKAASEGGGFFRILFTLSILGLVGTGAFIFLRKYSVPKAKKHQTQIKVLQQHFLGPKKSLAIVRVAGESILIGVTDHNISMIKSLSLLDEEVPEETPQSFGKVLGSKASFDEDSQEEASAPRKKVAASMETDDEFAISGIKDIVSKRLKGMRSLQ</sequence>
<keyword evidence="9" id="KW-0969">Cilium</keyword>
<keyword evidence="8" id="KW-0732">Signal</keyword>
<evidence type="ECO:0000313" key="10">
    <source>
        <dbReference type="Proteomes" id="UP000075391"/>
    </source>
</evidence>
<evidence type="ECO:0000256" key="2">
    <source>
        <dbReference type="ARBA" id="ARBA00022475"/>
    </source>
</evidence>
<accession>A0A150WT59</accession>
<dbReference type="GO" id="GO:0044781">
    <property type="term" value="P:bacterial-type flagellum organization"/>
    <property type="evidence" value="ECO:0007669"/>
    <property type="project" value="InterPro"/>
</dbReference>
<evidence type="ECO:0000256" key="1">
    <source>
        <dbReference type="ARBA" id="ARBA00004236"/>
    </source>
</evidence>
<keyword evidence="9" id="KW-0966">Cell projection</keyword>
<evidence type="ECO:0000256" key="5">
    <source>
        <dbReference type="ARBA" id="ARBA00023136"/>
    </source>
</evidence>
<keyword evidence="4 7" id="KW-1133">Transmembrane helix</keyword>
<keyword evidence="3 7" id="KW-0812">Transmembrane</keyword>
<evidence type="ECO:0000256" key="8">
    <source>
        <dbReference type="SAM" id="SignalP"/>
    </source>
</evidence>
<feature type="region of interest" description="Disordered" evidence="6">
    <location>
        <begin position="167"/>
        <end position="190"/>
    </location>
</feature>